<reference evidence="1 2" key="1">
    <citation type="submission" date="2023-04" db="EMBL/GenBank/DDBJ databases">
        <title>Genome Sequence of Selenomonas sputigena ATCC 33150.</title>
        <authorList>
            <person name="Miller D.P."/>
            <person name="Anvari S."/>
            <person name="Polson S.W."/>
            <person name="Macdonald M."/>
            <person name="Mcdowell J.V."/>
        </authorList>
    </citation>
    <scope>NUCLEOTIDE SEQUENCE [LARGE SCALE GENOMIC DNA]</scope>
    <source>
        <strain evidence="1 2">ATCC 33150</strain>
    </source>
</reference>
<evidence type="ECO:0000313" key="2">
    <source>
        <dbReference type="Proteomes" id="UP001559623"/>
    </source>
</evidence>
<keyword evidence="2" id="KW-1185">Reference proteome</keyword>
<proteinExistence type="predicted"/>
<accession>A0ABV3X7G3</accession>
<name>A0ABV3X7G3_9FIRM</name>
<sequence>MLDEVREYEQYTMAAENFLAAGEGRDMAESTRRLKYATFLKNKFSGLERAMTIIARRHLFAAEENAATIEEARIPACREVLKAWCGFTHKAAPDTEKVADWLPRYLRQVFLKEALLDCSKLLRETENMEQRKEFLDVLEHISPADPLPALQKKIEHIPSLKGAANATKNQDLIKAVSQLLAAIKSLEELAQKQRYFNEALFNLDGKDGKGDNDFKKITYDKILANAFAQGPLKRRYLVSEKDPFAADIVRKYTKGSKKDGKPLLDKEKDLLLKTTAVYLMERNGQEYAVINSTDIANWLLLKDYKFEEADLQKYRLTDSGEQLIESRLAAGNVKKLRLQPNWTSLFAIVAEENLPSEGKRGGIFFRDLGTGKTLWDGKSTVYE</sequence>
<dbReference type="Proteomes" id="UP001559623">
    <property type="component" value="Unassembled WGS sequence"/>
</dbReference>
<organism evidence="1 2">
    <name type="scientific">Selenomonas sputigena</name>
    <dbReference type="NCBI Taxonomy" id="69823"/>
    <lineage>
        <taxon>Bacteria</taxon>
        <taxon>Bacillati</taxon>
        <taxon>Bacillota</taxon>
        <taxon>Negativicutes</taxon>
        <taxon>Selenomonadales</taxon>
        <taxon>Selenomonadaceae</taxon>
        <taxon>Selenomonas</taxon>
    </lineage>
</organism>
<dbReference type="RefSeq" id="WP_368847867.1">
    <property type="nucleotide sequence ID" value="NZ_CP194411.1"/>
</dbReference>
<protein>
    <submittedName>
        <fullName evidence="1">Uncharacterized protein</fullName>
    </submittedName>
</protein>
<dbReference type="EMBL" id="JARVLH010000008">
    <property type="protein sequence ID" value="MEX5286146.1"/>
    <property type="molecule type" value="Genomic_DNA"/>
</dbReference>
<evidence type="ECO:0000313" key="1">
    <source>
        <dbReference type="EMBL" id="MEX5286146.1"/>
    </source>
</evidence>
<comment type="caution">
    <text evidence="1">The sequence shown here is derived from an EMBL/GenBank/DDBJ whole genome shotgun (WGS) entry which is preliminary data.</text>
</comment>
<gene>
    <name evidence="1" type="ORF">QCO44_11040</name>
</gene>